<gene>
    <name evidence="1" type="ORF">L2E82_41038</name>
</gene>
<reference evidence="2" key="1">
    <citation type="journal article" date="2022" name="Mol. Ecol. Resour.">
        <title>The genomes of chicory, endive, great burdock and yacon provide insights into Asteraceae palaeo-polyploidization history and plant inulin production.</title>
        <authorList>
            <person name="Fan W."/>
            <person name="Wang S."/>
            <person name="Wang H."/>
            <person name="Wang A."/>
            <person name="Jiang F."/>
            <person name="Liu H."/>
            <person name="Zhao H."/>
            <person name="Xu D."/>
            <person name="Zhang Y."/>
        </authorList>
    </citation>
    <scope>NUCLEOTIDE SEQUENCE [LARGE SCALE GENOMIC DNA]</scope>
    <source>
        <strain evidence="2">cv. Punajuju</strain>
    </source>
</reference>
<reference evidence="1 2" key="2">
    <citation type="journal article" date="2022" name="Mol. Ecol. Resour.">
        <title>The genomes of chicory, endive, great burdock and yacon provide insights into Asteraceae paleo-polyploidization history and plant inulin production.</title>
        <authorList>
            <person name="Fan W."/>
            <person name="Wang S."/>
            <person name="Wang H."/>
            <person name="Wang A."/>
            <person name="Jiang F."/>
            <person name="Liu H."/>
            <person name="Zhao H."/>
            <person name="Xu D."/>
            <person name="Zhang Y."/>
        </authorList>
    </citation>
    <scope>NUCLEOTIDE SEQUENCE [LARGE SCALE GENOMIC DNA]</scope>
    <source>
        <strain evidence="2">cv. Punajuju</strain>
        <tissue evidence="1">Leaves</tissue>
    </source>
</reference>
<dbReference type="EMBL" id="CM042015">
    <property type="protein sequence ID" value="KAI3711160.1"/>
    <property type="molecule type" value="Genomic_DNA"/>
</dbReference>
<name>A0ACB9ARU6_CICIN</name>
<evidence type="ECO:0000313" key="1">
    <source>
        <dbReference type="EMBL" id="KAI3711160.1"/>
    </source>
</evidence>
<proteinExistence type="predicted"/>
<dbReference type="Proteomes" id="UP001055811">
    <property type="component" value="Linkage Group LG07"/>
</dbReference>
<keyword evidence="2" id="KW-1185">Reference proteome</keyword>
<comment type="caution">
    <text evidence="1">The sequence shown here is derived from an EMBL/GenBank/DDBJ whole genome shotgun (WGS) entry which is preliminary data.</text>
</comment>
<protein>
    <submittedName>
        <fullName evidence="1">Uncharacterized protein</fullName>
    </submittedName>
</protein>
<accession>A0ACB9ARU6</accession>
<organism evidence="1 2">
    <name type="scientific">Cichorium intybus</name>
    <name type="common">Chicory</name>
    <dbReference type="NCBI Taxonomy" id="13427"/>
    <lineage>
        <taxon>Eukaryota</taxon>
        <taxon>Viridiplantae</taxon>
        <taxon>Streptophyta</taxon>
        <taxon>Embryophyta</taxon>
        <taxon>Tracheophyta</taxon>
        <taxon>Spermatophyta</taxon>
        <taxon>Magnoliopsida</taxon>
        <taxon>eudicotyledons</taxon>
        <taxon>Gunneridae</taxon>
        <taxon>Pentapetalae</taxon>
        <taxon>asterids</taxon>
        <taxon>campanulids</taxon>
        <taxon>Asterales</taxon>
        <taxon>Asteraceae</taxon>
        <taxon>Cichorioideae</taxon>
        <taxon>Cichorieae</taxon>
        <taxon>Cichoriinae</taxon>
        <taxon>Cichorium</taxon>
    </lineage>
</organism>
<evidence type="ECO:0000313" key="2">
    <source>
        <dbReference type="Proteomes" id="UP001055811"/>
    </source>
</evidence>
<sequence>MTISLQLQLVFLFLFCTISVAEERDIYLVMVEGDPPVTFFQDSKVSRQPGEKIDFDNEVLKTHAKHLEDSHDQLLQSTLEEGAYKKLYSYKNLINGFSVHTTLTQIVSARFYAAGAQATGKLNTSIDILSPYDTVGHGSHTASTAAGNHGVPVVVKGSYYGRASGMAPHARIAVYKAIYTSIGTRTDVIAAMDQAIKDGVDILSLSIGPDEPPEKTITMLSMFDIFMLFAHKAGIFVVQAAGNRGPLPYSTVSYSPWAIGAASCDTDRTYPGSLVLGNGQRFNGIGLSGPSFGEGLLKYKLVLAKDAVLANGDFPRIPQYIDECQHPEALDAEIVRQSIVICMFSTGFSNGSSTLTNITNTGRDLGFIGFVFAANPIYGDFIAEPYPFSIPGILIPKANDTQMIIDYYEKQTERNDKGVATAYHGRAAIGEGRFAKYNERAPIVSRTSSRGPNFIDKSRNPIDLLKPDILAPGHSIWGAWSPMSVATPMLVGCNFGLISGTSMATPHIAGVAALIKQRHPSWSPSMIASAMATTANTYDNRGEPIMAQGREMYKLHRSTPFDHGAGLVSAANALDPGLVFMSGDFTIMCITL</sequence>